<feature type="transmembrane region" description="Helical" evidence="1">
    <location>
        <begin position="173"/>
        <end position="193"/>
    </location>
</feature>
<comment type="caution">
    <text evidence="2">The sequence shown here is derived from an EMBL/GenBank/DDBJ whole genome shotgun (WGS) entry which is preliminary data.</text>
</comment>
<protein>
    <recommendedName>
        <fullName evidence="4">Transmembrane protein</fullName>
    </recommendedName>
</protein>
<keyword evidence="1" id="KW-0472">Membrane</keyword>
<keyword evidence="1" id="KW-0812">Transmembrane</keyword>
<evidence type="ECO:0008006" key="4">
    <source>
        <dbReference type="Google" id="ProtNLM"/>
    </source>
</evidence>
<reference evidence="2 3" key="1">
    <citation type="journal article" date="2019" name="PLoS Biol.">
        <title>Sex chromosomes control vertical transmission of feminizing Wolbachia symbionts in an isopod.</title>
        <authorList>
            <person name="Becking T."/>
            <person name="Chebbi M.A."/>
            <person name="Giraud I."/>
            <person name="Moumen B."/>
            <person name="Laverre T."/>
            <person name="Caubet Y."/>
            <person name="Peccoud J."/>
            <person name="Gilbert C."/>
            <person name="Cordaux R."/>
        </authorList>
    </citation>
    <scope>NUCLEOTIDE SEQUENCE [LARGE SCALE GENOMIC DNA]</scope>
    <source>
        <strain evidence="2">ANa2</strain>
        <tissue evidence="2">Whole body excluding digestive tract and cuticle</tissue>
    </source>
</reference>
<dbReference type="AlphaFoldDB" id="A0A5N5SLN9"/>
<dbReference type="Proteomes" id="UP000326759">
    <property type="component" value="Unassembled WGS sequence"/>
</dbReference>
<evidence type="ECO:0000313" key="3">
    <source>
        <dbReference type="Proteomes" id="UP000326759"/>
    </source>
</evidence>
<evidence type="ECO:0000313" key="2">
    <source>
        <dbReference type="EMBL" id="KAB7494916.1"/>
    </source>
</evidence>
<dbReference type="EMBL" id="SEYY01023348">
    <property type="protein sequence ID" value="KAB7494916.1"/>
    <property type="molecule type" value="Genomic_DNA"/>
</dbReference>
<sequence length="303" mass="34068">MSNVIYDEPKSSYTSHCANKSTVLDLSFPHDLLKRVAEERTLKNNNQRAKGVLETDLDEILVDNGIQISNGASSSQPSTVASRTEDLETTNLYPEICTVDSHSDLSFHEGEEEGGGGEEEAASLTLELSPNDVYQRSKNINVSSVIISYVVIAGFICILWVVIFLIFGYKGHTIAGVFVALFLSALLINTCLLKCYFRLRALLGLSDALAIEERRAKFLRQQQKLKARMAYRKSKANPPSYACVVSAPPRYSFLQFYRSKKSFMSMNSLAMFERQNKIYKCPFCRREVFLFGICKSCKSNIQK</sequence>
<gene>
    <name evidence="2" type="ORF">Anas_04650</name>
</gene>
<name>A0A5N5SLN9_9CRUS</name>
<evidence type="ECO:0000256" key="1">
    <source>
        <dbReference type="SAM" id="Phobius"/>
    </source>
</evidence>
<keyword evidence="1" id="KW-1133">Transmembrane helix</keyword>
<accession>A0A5N5SLN9</accession>
<feature type="transmembrane region" description="Helical" evidence="1">
    <location>
        <begin position="146"/>
        <end position="167"/>
    </location>
</feature>
<proteinExistence type="predicted"/>
<keyword evidence="3" id="KW-1185">Reference proteome</keyword>
<organism evidence="2 3">
    <name type="scientific">Armadillidium nasatum</name>
    <dbReference type="NCBI Taxonomy" id="96803"/>
    <lineage>
        <taxon>Eukaryota</taxon>
        <taxon>Metazoa</taxon>
        <taxon>Ecdysozoa</taxon>
        <taxon>Arthropoda</taxon>
        <taxon>Crustacea</taxon>
        <taxon>Multicrustacea</taxon>
        <taxon>Malacostraca</taxon>
        <taxon>Eumalacostraca</taxon>
        <taxon>Peracarida</taxon>
        <taxon>Isopoda</taxon>
        <taxon>Oniscidea</taxon>
        <taxon>Crinocheta</taxon>
        <taxon>Armadillidiidae</taxon>
        <taxon>Armadillidium</taxon>
    </lineage>
</organism>